<evidence type="ECO:0000256" key="8">
    <source>
        <dbReference type="SAM" id="Phobius"/>
    </source>
</evidence>
<comment type="caution">
    <text evidence="9">The sequence shown here is derived from an EMBL/GenBank/DDBJ whole genome shotgun (WGS) entry which is preliminary data.</text>
</comment>
<evidence type="ECO:0000256" key="3">
    <source>
        <dbReference type="ARBA" id="ARBA00022475"/>
    </source>
</evidence>
<dbReference type="RefSeq" id="WP_109648068.1">
    <property type="nucleotide sequence ID" value="NZ_QGGB01000011.1"/>
</dbReference>
<evidence type="ECO:0000313" key="9">
    <source>
        <dbReference type="EMBL" id="PWN05160.1"/>
    </source>
</evidence>
<dbReference type="GO" id="GO:0005886">
    <property type="term" value="C:plasma membrane"/>
    <property type="evidence" value="ECO:0007669"/>
    <property type="project" value="UniProtKB-SubCell"/>
</dbReference>
<organism evidence="9 10">
    <name type="scientific">Rhodohalobacter mucosus</name>
    <dbReference type="NCBI Taxonomy" id="2079485"/>
    <lineage>
        <taxon>Bacteria</taxon>
        <taxon>Pseudomonadati</taxon>
        <taxon>Balneolota</taxon>
        <taxon>Balneolia</taxon>
        <taxon>Balneolales</taxon>
        <taxon>Balneolaceae</taxon>
        <taxon>Rhodohalobacter</taxon>
    </lineage>
</organism>
<dbReference type="EMBL" id="QGGB01000011">
    <property type="protein sequence ID" value="PWN05160.1"/>
    <property type="molecule type" value="Genomic_DNA"/>
</dbReference>
<feature type="transmembrane region" description="Helical" evidence="8">
    <location>
        <begin position="97"/>
        <end position="120"/>
    </location>
</feature>
<gene>
    <name evidence="9" type="primary">mreD</name>
    <name evidence="9" type="ORF">DDZ15_15660</name>
</gene>
<feature type="transmembrane region" description="Helical" evidence="8">
    <location>
        <begin position="70"/>
        <end position="90"/>
    </location>
</feature>
<reference evidence="9 10" key="1">
    <citation type="submission" date="2018-05" db="EMBL/GenBank/DDBJ databases">
        <title>Rhodohalobacter halophilus gen. nov., sp. nov., a moderately halophilic member of the family Balneolaceae.</title>
        <authorList>
            <person name="Liu Z.-W."/>
        </authorList>
    </citation>
    <scope>NUCLEOTIDE SEQUENCE [LARGE SCALE GENOMIC DNA]</scope>
    <source>
        <strain evidence="9 10">8A47</strain>
    </source>
</reference>
<name>A0A316TLB3_9BACT</name>
<feature type="transmembrane region" description="Helical" evidence="8">
    <location>
        <begin position="132"/>
        <end position="154"/>
    </location>
</feature>
<dbReference type="GO" id="GO:0008360">
    <property type="term" value="P:regulation of cell shape"/>
    <property type="evidence" value="ECO:0007669"/>
    <property type="project" value="UniProtKB-KW"/>
</dbReference>
<comment type="similarity">
    <text evidence="2">Belongs to the MreD family.</text>
</comment>
<evidence type="ECO:0000256" key="7">
    <source>
        <dbReference type="ARBA" id="ARBA00023136"/>
    </source>
</evidence>
<dbReference type="Proteomes" id="UP000245533">
    <property type="component" value="Unassembled WGS sequence"/>
</dbReference>
<dbReference type="OrthoDB" id="1495096at2"/>
<feature type="transmembrane region" description="Helical" evidence="8">
    <location>
        <begin position="6"/>
        <end position="24"/>
    </location>
</feature>
<dbReference type="AlphaFoldDB" id="A0A316TLB3"/>
<dbReference type="NCBIfam" id="TIGR03426">
    <property type="entry name" value="shape_MreD"/>
    <property type="match status" value="1"/>
</dbReference>
<sequence length="158" mass="18252">MIRSENLRILLLGLGMVLIQVVLFRNLQIFGAEADLILVYILWMCTSRSKTESLLFAALFGLLQDGMTDLWGLNMFSKTLMVFILHGYLNRISENRFIFWQIFLIVFGAAFFHNLVFLGVSFFTETYATSYVFWSLLFLSSFFTAVLGSFLHLVRDQS</sequence>
<keyword evidence="5" id="KW-0133">Cell shape</keyword>
<keyword evidence="7 8" id="KW-0472">Membrane</keyword>
<keyword evidence="4 8" id="KW-0812">Transmembrane</keyword>
<evidence type="ECO:0000256" key="4">
    <source>
        <dbReference type="ARBA" id="ARBA00022692"/>
    </source>
</evidence>
<keyword evidence="3" id="KW-1003">Cell membrane</keyword>
<protein>
    <submittedName>
        <fullName evidence="9">Rod shape-determining protein MreD</fullName>
    </submittedName>
</protein>
<accession>A0A316TLB3</accession>
<evidence type="ECO:0000256" key="2">
    <source>
        <dbReference type="ARBA" id="ARBA00007776"/>
    </source>
</evidence>
<keyword evidence="10" id="KW-1185">Reference proteome</keyword>
<evidence type="ECO:0000313" key="10">
    <source>
        <dbReference type="Proteomes" id="UP000245533"/>
    </source>
</evidence>
<keyword evidence="6 8" id="KW-1133">Transmembrane helix</keyword>
<comment type="subcellular location">
    <subcellularLocation>
        <location evidence="1">Cell membrane</location>
        <topology evidence="1">Multi-pass membrane protein</topology>
    </subcellularLocation>
</comment>
<dbReference type="InterPro" id="IPR007227">
    <property type="entry name" value="Cell_shape_determining_MreD"/>
</dbReference>
<evidence type="ECO:0000256" key="6">
    <source>
        <dbReference type="ARBA" id="ARBA00022989"/>
    </source>
</evidence>
<evidence type="ECO:0000256" key="5">
    <source>
        <dbReference type="ARBA" id="ARBA00022960"/>
    </source>
</evidence>
<proteinExistence type="inferred from homology"/>
<evidence type="ECO:0000256" key="1">
    <source>
        <dbReference type="ARBA" id="ARBA00004651"/>
    </source>
</evidence>